<dbReference type="InterPro" id="IPR001646">
    <property type="entry name" value="5peptide_repeat"/>
</dbReference>
<reference evidence="3 4" key="1">
    <citation type="submission" date="2018-09" db="EMBL/GenBank/DDBJ databases">
        <title>Acidovorax cavernicola nov. sp. isolated from Gruta de las Maravillas (Aracena, Spain).</title>
        <authorList>
            <person name="Jurado V."/>
            <person name="Gutierrez-Patricio S."/>
            <person name="Gonzalez-Pimentel J.L."/>
            <person name="Miller A.Z."/>
            <person name="Laiz L."/>
            <person name="Saiz-Jimenez C."/>
        </authorList>
    </citation>
    <scope>NUCLEOTIDE SEQUENCE [LARGE SCALE GENOMIC DNA]</scope>
    <source>
        <strain evidence="3 4">1011MAR4D40.2</strain>
    </source>
</reference>
<evidence type="ECO:0000313" key="4">
    <source>
        <dbReference type="Proteomes" id="UP000265619"/>
    </source>
</evidence>
<dbReference type="InterPro" id="IPR051082">
    <property type="entry name" value="Pentapeptide-BTB/POZ_domain"/>
</dbReference>
<dbReference type="InterPro" id="IPR018683">
    <property type="entry name" value="DUF2169"/>
</dbReference>
<feature type="compositionally biased region" description="Basic and acidic residues" evidence="1">
    <location>
        <begin position="443"/>
        <end position="458"/>
    </location>
</feature>
<dbReference type="PANTHER" id="PTHR14136">
    <property type="entry name" value="BTB_POZ DOMAIN-CONTAINING PROTEIN KCTD9"/>
    <property type="match status" value="1"/>
</dbReference>
<protein>
    <submittedName>
        <fullName evidence="3">DUF2169 domain-containing protein</fullName>
    </submittedName>
</protein>
<feature type="domain" description="DUF2169" evidence="2">
    <location>
        <begin position="22"/>
        <end position="305"/>
    </location>
</feature>
<dbReference type="RefSeq" id="WP_119551736.1">
    <property type="nucleotide sequence ID" value="NZ_QXMN01000001.1"/>
</dbReference>
<feature type="region of interest" description="Disordered" evidence="1">
    <location>
        <begin position="443"/>
        <end position="466"/>
    </location>
</feature>
<proteinExistence type="predicted"/>
<comment type="caution">
    <text evidence="3">The sequence shown here is derived from an EMBL/GenBank/DDBJ whole genome shotgun (WGS) entry which is preliminary data.</text>
</comment>
<dbReference type="SUPFAM" id="SSF141571">
    <property type="entry name" value="Pentapeptide repeat-like"/>
    <property type="match status" value="2"/>
</dbReference>
<gene>
    <name evidence="3" type="ORF">D3H34_02045</name>
</gene>
<dbReference type="AlphaFoldDB" id="A0A9X8GXD7"/>
<accession>A0A9X8GXD7</accession>
<dbReference type="Gene3D" id="2.160.20.80">
    <property type="entry name" value="E3 ubiquitin-protein ligase SopA"/>
    <property type="match status" value="2"/>
</dbReference>
<feature type="region of interest" description="Disordered" evidence="1">
    <location>
        <begin position="401"/>
        <end position="423"/>
    </location>
</feature>
<keyword evidence="4" id="KW-1185">Reference proteome</keyword>
<name>A0A9X8GXD7_9BURK</name>
<dbReference type="Proteomes" id="UP000265619">
    <property type="component" value="Unassembled WGS sequence"/>
</dbReference>
<sequence length="888" mass="98483">MKTVKPLRLSVITRPFLRGRQQRLGVTLMGMVSMDATPVLLPEPEFWKIAAEELGPTGAIDLGVPKPHAEFLATGQAYTRHQDDKTACAVALRVGELARQLLVFGDRFWIDGRATAPQPFESMRLDATRAYGGPGFAENPQGIGHAHETVHGLQVQRLPNIEDPAQRIDRPDRPNHEIEPAGFGAIDLTRPSRMRLIGRQYDGHWREHLFPGFSEDMDWRFFNAAPPQQRWPARDHIPGGTPYEIWHMHPTQAVQRGRLPDWRARAFIARRTGRGREPEQFDEVPMRLTTAWFFPHRAQVALIHHGEIDIVEDDADDVTHVMPAIEAAGDAPRPLAHYFALLQRRCDPETGALHAARDDELLPAQAIGPWLDTLDDGEESALVRNMRERGARLRADMMQQAREAGHDPRLLRERPPPEPFRKAPTLAELPDFVERTRRFTQDQRQALEDGRRELERAGQRNAAESRQVGFDSAELVAGVDRTTTKGPPVFDAQTVLQGMFGIAAATGTSALPPAQQQAFAEVVEKGQRGLIDMYRMGAQHQSPADLLEGERAAEARRRVLEAMATTRDLSGMDLTGADLSGMDLRGARLHRTLLERANLEGTRLDGADATEAVLVRARLAGASLAGCVLHRANLSLAQCVRTVFAGAQLHETTLEQTRFEHCDFSQAALEHLSVLGLQVWHCRFDAVRLSYVTFIEQTRLQDCRFHGAVLHKVGLISCIAERLDFSGARLEACAWAHTPGDTGIVFRGATLHTTCFVGTSSLRTMDFDDATLVQCGLREMPLDGARFVRATLDTCDLSACSLTGADLSGCDAPESLFIRADFTQASLRGANLMHASLQKARLVRTDLRDANLFRADVSQTLIDGVTETRGAYLEQAKTLPRRAADTAQ</sequence>
<dbReference type="EMBL" id="QXMN01000001">
    <property type="protein sequence ID" value="RIX85335.1"/>
    <property type="molecule type" value="Genomic_DNA"/>
</dbReference>
<dbReference type="PANTHER" id="PTHR14136:SF17">
    <property type="entry name" value="BTB_POZ DOMAIN-CONTAINING PROTEIN KCTD9"/>
    <property type="match status" value="1"/>
</dbReference>
<organism evidence="3 4">
    <name type="scientific">Acidovorax cavernicola</name>
    <dbReference type="NCBI Taxonomy" id="1675792"/>
    <lineage>
        <taxon>Bacteria</taxon>
        <taxon>Pseudomonadati</taxon>
        <taxon>Pseudomonadota</taxon>
        <taxon>Betaproteobacteria</taxon>
        <taxon>Burkholderiales</taxon>
        <taxon>Comamonadaceae</taxon>
        <taxon>Acidovorax</taxon>
    </lineage>
</organism>
<dbReference type="Pfam" id="PF00805">
    <property type="entry name" value="Pentapeptide"/>
    <property type="match status" value="3"/>
</dbReference>
<evidence type="ECO:0000259" key="2">
    <source>
        <dbReference type="Pfam" id="PF09937"/>
    </source>
</evidence>
<evidence type="ECO:0000256" key="1">
    <source>
        <dbReference type="SAM" id="MobiDB-lite"/>
    </source>
</evidence>
<feature type="compositionally biased region" description="Basic and acidic residues" evidence="1">
    <location>
        <begin position="403"/>
        <end position="421"/>
    </location>
</feature>
<dbReference type="Pfam" id="PF09937">
    <property type="entry name" value="DUF2169"/>
    <property type="match status" value="1"/>
</dbReference>
<dbReference type="OrthoDB" id="237820at2"/>
<evidence type="ECO:0000313" key="3">
    <source>
        <dbReference type="EMBL" id="RIX85335.1"/>
    </source>
</evidence>